<dbReference type="PANTHER" id="PTHR10472">
    <property type="entry name" value="D-TYROSYL-TRNA TYR DEACYLASE"/>
    <property type="match status" value="1"/>
</dbReference>
<proteinExistence type="inferred from homology"/>
<dbReference type="SUPFAM" id="SSF69500">
    <property type="entry name" value="DTD-like"/>
    <property type="match status" value="1"/>
</dbReference>
<dbReference type="Pfam" id="PF02580">
    <property type="entry name" value="Tyr_Deacylase"/>
    <property type="match status" value="1"/>
</dbReference>
<name>A0A1F7IIQ7_9BACT</name>
<accession>A0A1F7IIQ7</accession>
<comment type="caution">
    <text evidence="2">The sequence shown here is derived from an EMBL/GenBank/DDBJ whole genome shotgun (WGS) entry which is preliminary data.</text>
</comment>
<organism evidence="2 3">
    <name type="scientific">Candidatus Roizmanbacteria bacterium RIFCSPLOWO2_01_FULL_37_16</name>
    <dbReference type="NCBI Taxonomy" id="1802058"/>
    <lineage>
        <taxon>Bacteria</taxon>
        <taxon>Candidatus Roizmaniibacteriota</taxon>
    </lineage>
</organism>
<evidence type="ECO:0000256" key="1">
    <source>
        <dbReference type="ARBA" id="ARBA00009673"/>
    </source>
</evidence>
<evidence type="ECO:0000313" key="3">
    <source>
        <dbReference type="Proteomes" id="UP000178040"/>
    </source>
</evidence>
<comment type="similarity">
    <text evidence="1">Belongs to the DTD family.</text>
</comment>
<dbReference type="InterPro" id="IPR023509">
    <property type="entry name" value="DTD-like_sf"/>
</dbReference>
<feature type="non-terminal residue" evidence="2">
    <location>
        <position position="127"/>
    </location>
</feature>
<sequence>MIALIQRVTKASVSINKQQYSAINNGYVILLGIFKDDTEKEAEKLVDKICNLRIMSDEQGKMNKSILDTKDEILLVSQFTLCSNVKGGRRPSFIDAKEPKEAEKLYILFARQLEKKGIPTKTGKFAA</sequence>
<dbReference type="FunFam" id="3.50.80.10:FF:000001">
    <property type="entry name" value="D-aminoacyl-tRNA deacylase"/>
    <property type="match status" value="1"/>
</dbReference>
<reference evidence="2 3" key="1">
    <citation type="journal article" date="2016" name="Nat. Commun.">
        <title>Thousands of microbial genomes shed light on interconnected biogeochemical processes in an aquifer system.</title>
        <authorList>
            <person name="Anantharaman K."/>
            <person name="Brown C.T."/>
            <person name="Hug L.A."/>
            <person name="Sharon I."/>
            <person name="Castelle C.J."/>
            <person name="Probst A.J."/>
            <person name="Thomas B.C."/>
            <person name="Singh A."/>
            <person name="Wilkins M.J."/>
            <person name="Karaoz U."/>
            <person name="Brodie E.L."/>
            <person name="Williams K.H."/>
            <person name="Hubbard S.S."/>
            <person name="Banfield J.F."/>
        </authorList>
    </citation>
    <scope>NUCLEOTIDE SEQUENCE [LARGE SCALE GENOMIC DNA]</scope>
</reference>
<dbReference type="PANTHER" id="PTHR10472:SF5">
    <property type="entry name" value="D-AMINOACYL-TRNA DEACYLASE 1"/>
    <property type="match status" value="1"/>
</dbReference>
<gene>
    <name evidence="2" type="ORF">A3B40_02045</name>
</gene>
<evidence type="ECO:0000313" key="2">
    <source>
        <dbReference type="EMBL" id="OGK43250.1"/>
    </source>
</evidence>
<dbReference type="GO" id="GO:0051500">
    <property type="term" value="F:D-tyrosyl-tRNA(Tyr) deacylase activity"/>
    <property type="evidence" value="ECO:0007669"/>
    <property type="project" value="TreeGrafter"/>
</dbReference>
<dbReference type="AlphaFoldDB" id="A0A1F7IIQ7"/>
<protein>
    <submittedName>
        <fullName evidence="2">D-tyrosyl-tRNA(Tyr) deacylase</fullName>
    </submittedName>
</protein>
<dbReference type="GO" id="GO:0005737">
    <property type="term" value="C:cytoplasm"/>
    <property type="evidence" value="ECO:0007669"/>
    <property type="project" value="InterPro"/>
</dbReference>
<dbReference type="Proteomes" id="UP000178040">
    <property type="component" value="Unassembled WGS sequence"/>
</dbReference>
<dbReference type="EMBL" id="MGAI01000057">
    <property type="protein sequence ID" value="OGK43250.1"/>
    <property type="molecule type" value="Genomic_DNA"/>
</dbReference>
<dbReference type="InterPro" id="IPR003732">
    <property type="entry name" value="Daa-tRNA_deacyls_DTD"/>
</dbReference>
<dbReference type="NCBIfam" id="TIGR00256">
    <property type="entry name" value="D-aminoacyl-tRNA deacylase"/>
    <property type="match status" value="1"/>
</dbReference>
<dbReference type="Gene3D" id="3.50.80.10">
    <property type="entry name" value="D-tyrosyl-tRNA(Tyr) deacylase"/>
    <property type="match status" value="1"/>
</dbReference>